<feature type="region of interest" description="Disordered" evidence="1">
    <location>
        <begin position="158"/>
        <end position="184"/>
    </location>
</feature>
<accession>A0A7G3AQA3</accession>
<evidence type="ECO:0000256" key="1">
    <source>
        <dbReference type="SAM" id="MobiDB-lite"/>
    </source>
</evidence>
<keyword evidence="2" id="KW-0732">Signal</keyword>
<reference evidence="3" key="1">
    <citation type="journal article" date="2020" name="BMC">
        <title>Leishmania infection induces a limited differential gene expression in the sand fly midgut.</title>
        <authorList>
            <person name="Coutinho-Abreu I.V."/>
            <person name="Serafim T.D."/>
            <person name="Meneses C."/>
            <person name="Kamhawi S."/>
            <person name="Oliveira F."/>
            <person name="Valenzuela J.G."/>
        </authorList>
    </citation>
    <scope>NUCLEOTIDE SEQUENCE</scope>
    <source>
        <strain evidence="3">Jacobina</strain>
        <tissue evidence="3">Midgut</tissue>
    </source>
</reference>
<feature type="chain" id="PRO_5028885538" evidence="2">
    <location>
        <begin position="21"/>
        <end position="296"/>
    </location>
</feature>
<evidence type="ECO:0000256" key="2">
    <source>
        <dbReference type="SAM" id="SignalP"/>
    </source>
</evidence>
<name>A0A7G3AQA3_LUTLO</name>
<dbReference type="GeneID" id="129791199"/>
<feature type="signal peptide" evidence="2">
    <location>
        <begin position="1"/>
        <end position="20"/>
    </location>
</feature>
<sequence length="296" mass="33457">MAKRLISSSCLVFLVILVVAECVPTSVLVDTTKDASKIKRSPDGLKSIATTSKEENVQGAPDGLSENVEKMPQKRGVLAQNLPSTTYGYPSEYPVGNVANGVWEDEPALGLYQDWDEIYEPANRHGAAYDNLQNILNSQFYTEPVALPLEYTYKYYGDRKKRSNDKNHPKRRTAIRPKRNSKMSPSDVLALASLLDGTERGRFYEPDLLESAGYPPYVQFAGPIADDAEREEWINSWADGPVEYLPPYALEPVPRYEIFRDGPAGRYPNRFPAKRFMVSKKRLRLPTEEGNPHKYF</sequence>
<dbReference type="VEuPathDB" id="VectorBase:LLONM1_006418"/>
<proteinExistence type="predicted"/>
<dbReference type="EMBL" id="GITU01004743">
    <property type="protein sequence ID" value="MBC1173446.1"/>
    <property type="molecule type" value="Transcribed_RNA"/>
</dbReference>
<feature type="compositionally biased region" description="Basic residues" evidence="1">
    <location>
        <begin position="159"/>
        <end position="181"/>
    </location>
</feature>
<organism evidence="3">
    <name type="scientific">Lutzomyia longipalpis</name>
    <name type="common">Sand fly</name>
    <dbReference type="NCBI Taxonomy" id="7200"/>
    <lineage>
        <taxon>Eukaryota</taxon>
        <taxon>Metazoa</taxon>
        <taxon>Ecdysozoa</taxon>
        <taxon>Arthropoda</taxon>
        <taxon>Hexapoda</taxon>
        <taxon>Insecta</taxon>
        <taxon>Pterygota</taxon>
        <taxon>Neoptera</taxon>
        <taxon>Endopterygota</taxon>
        <taxon>Diptera</taxon>
        <taxon>Nematocera</taxon>
        <taxon>Psychodoidea</taxon>
        <taxon>Psychodidae</taxon>
        <taxon>Lutzomyia</taxon>
        <taxon>Lutzomyia</taxon>
    </lineage>
</organism>
<evidence type="ECO:0000313" key="3">
    <source>
        <dbReference type="EMBL" id="MBC1173446.1"/>
    </source>
</evidence>
<dbReference type="RefSeq" id="XP_055685243.1">
    <property type="nucleotide sequence ID" value="XM_055829268.1"/>
</dbReference>
<dbReference type="RefSeq" id="XP_055685242.1">
    <property type="nucleotide sequence ID" value="XM_055829267.1"/>
</dbReference>
<dbReference type="AlphaFoldDB" id="A0A7G3AQA3"/>
<protein>
    <submittedName>
        <fullName evidence="3">Putative secreted protein</fullName>
    </submittedName>
</protein>